<evidence type="ECO:0000256" key="1">
    <source>
        <dbReference type="SAM" id="Phobius"/>
    </source>
</evidence>
<evidence type="ECO:0000313" key="3">
    <source>
        <dbReference type="Proteomes" id="UP001153555"/>
    </source>
</evidence>
<feature type="transmembrane region" description="Helical" evidence="1">
    <location>
        <begin position="73"/>
        <end position="93"/>
    </location>
</feature>
<keyword evidence="1" id="KW-0812">Transmembrane</keyword>
<keyword evidence="3" id="KW-1185">Reference proteome</keyword>
<keyword evidence="1" id="KW-1133">Transmembrane helix</keyword>
<protein>
    <submittedName>
        <fullName evidence="2">Uncharacterized protein</fullName>
    </submittedName>
</protein>
<dbReference type="EMBL" id="CACSLK010034598">
    <property type="protein sequence ID" value="CAA0842844.1"/>
    <property type="molecule type" value="Genomic_DNA"/>
</dbReference>
<accession>A0A9N7P3H6</accession>
<dbReference type="PANTHER" id="PTHR34558">
    <property type="entry name" value="EXPRESSED PROTEIN"/>
    <property type="match status" value="1"/>
</dbReference>
<proteinExistence type="predicted"/>
<sequence>MGLSLATFHNEDNAITPRTLKKCNLSSRFVAEPPEGTEFSRETNESVKGSGPILYKHVMKTDKSIDKSVVGDFVIIVGLTATFLVAIFCYIPVNRKKAVESSSPSSSFKKKDAEPGLPTLVSSNLIITSQ</sequence>
<gene>
    <name evidence="2" type="ORF">SHERM_08699</name>
</gene>
<dbReference type="PANTHER" id="PTHR34558:SF9">
    <property type="entry name" value="F3L24.15 PROTEIN"/>
    <property type="match status" value="1"/>
</dbReference>
<evidence type="ECO:0000313" key="2">
    <source>
        <dbReference type="EMBL" id="CAA0842844.1"/>
    </source>
</evidence>
<dbReference type="AlphaFoldDB" id="A0A9N7P3H6"/>
<reference evidence="2" key="1">
    <citation type="submission" date="2019-12" db="EMBL/GenBank/DDBJ databases">
        <authorList>
            <person name="Scholes J."/>
        </authorList>
    </citation>
    <scope>NUCLEOTIDE SEQUENCE</scope>
</reference>
<organism evidence="2 3">
    <name type="scientific">Striga hermonthica</name>
    <name type="common">Purple witchweed</name>
    <name type="synonym">Buchnera hermonthica</name>
    <dbReference type="NCBI Taxonomy" id="68872"/>
    <lineage>
        <taxon>Eukaryota</taxon>
        <taxon>Viridiplantae</taxon>
        <taxon>Streptophyta</taxon>
        <taxon>Embryophyta</taxon>
        <taxon>Tracheophyta</taxon>
        <taxon>Spermatophyta</taxon>
        <taxon>Magnoliopsida</taxon>
        <taxon>eudicotyledons</taxon>
        <taxon>Gunneridae</taxon>
        <taxon>Pentapetalae</taxon>
        <taxon>asterids</taxon>
        <taxon>lamiids</taxon>
        <taxon>Lamiales</taxon>
        <taxon>Orobanchaceae</taxon>
        <taxon>Buchnereae</taxon>
        <taxon>Striga</taxon>
    </lineage>
</organism>
<dbReference type="Proteomes" id="UP001153555">
    <property type="component" value="Unassembled WGS sequence"/>
</dbReference>
<name>A0A9N7P3H6_STRHE</name>
<keyword evidence="1" id="KW-0472">Membrane</keyword>
<comment type="caution">
    <text evidence="2">The sequence shown here is derived from an EMBL/GenBank/DDBJ whole genome shotgun (WGS) entry which is preliminary data.</text>
</comment>